<dbReference type="SUPFAM" id="SSF161098">
    <property type="entry name" value="MetI-like"/>
    <property type="match status" value="1"/>
</dbReference>
<organism evidence="9 10">
    <name type="scientific">Halonatronomonas betaini</name>
    <dbReference type="NCBI Taxonomy" id="2778430"/>
    <lineage>
        <taxon>Bacteria</taxon>
        <taxon>Bacillati</taxon>
        <taxon>Bacillota</taxon>
        <taxon>Clostridia</taxon>
        <taxon>Halanaerobiales</taxon>
        <taxon>Halarsenatibacteraceae</taxon>
        <taxon>Halonatronomonas</taxon>
    </lineage>
</organism>
<feature type="transmembrane region" description="Helical" evidence="7">
    <location>
        <begin position="9"/>
        <end position="25"/>
    </location>
</feature>
<dbReference type="InterPro" id="IPR035906">
    <property type="entry name" value="MetI-like_sf"/>
</dbReference>
<feature type="transmembrane region" description="Helical" evidence="7">
    <location>
        <begin position="292"/>
        <end position="318"/>
    </location>
</feature>
<dbReference type="GO" id="GO:0055085">
    <property type="term" value="P:transmembrane transport"/>
    <property type="evidence" value="ECO:0007669"/>
    <property type="project" value="InterPro"/>
</dbReference>
<reference evidence="9" key="1">
    <citation type="submission" date="2020-11" db="EMBL/GenBank/DDBJ databases">
        <title>Halonatronomonas betainensis gen. nov., sp. nov. a novel haloalkaliphilic representative of the family Halanaerobiacae capable of betaine degradation.</title>
        <authorList>
            <person name="Boltyanskaya Y."/>
            <person name="Kevbrin V."/>
            <person name="Detkova E."/>
            <person name="Grouzdev D.S."/>
            <person name="Koziaeva V."/>
            <person name="Zhilina T."/>
        </authorList>
    </citation>
    <scope>NUCLEOTIDE SEQUENCE</scope>
    <source>
        <strain evidence="9">Z-7014</strain>
    </source>
</reference>
<keyword evidence="4 7" id="KW-0812">Transmembrane</keyword>
<feature type="domain" description="ABC transmembrane type-1" evidence="8">
    <location>
        <begin position="99"/>
        <end position="311"/>
    </location>
</feature>
<dbReference type="PANTHER" id="PTHR43376:SF1">
    <property type="entry name" value="OLIGOPEPTIDE TRANSPORT SYSTEM PERMEASE PROTEIN"/>
    <property type="match status" value="1"/>
</dbReference>
<evidence type="ECO:0000259" key="8">
    <source>
        <dbReference type="PROSITE" id="PS50928"/>
    </source>
</evidence>
<dbReference type="PANTHER" id="PTHR43376">
    <property type="entry name" value="OLIGOPEPTIDE TRANSPORT SYSTEM PERMEASE PROTEIN"/>
    <property type="match status" value="1"/>
</dbReference>
<evidence type="ECO:0000256" key="6">
    <source>
        <dbReference type="ARBA" id="ARBA00023136"/>
    </source>
</evidence>
<name>A0A931F9V2_9FIRM</name>
<evidence type="ECO:0000313" key="9">
    <source>
        <dbReference type="EMBL" id="MBF8436287.1"/>
    </source>
</evidence>
<evidence type="ECO:0000256" key="4">
    <source>
        <dbReference type="ARBA" id="ARBA00022692"/>
    </source>
</evidence>
<dbReference type="RefSeq" id="WP_270453096.1">
    <property type="nucleotide sequence ID" value="NZ_JADPIE010000002.1"/>
</dbReference>
<dbReference type="PROSITE" id="PS50928">
    <property type="entry name" value="ABC_TM1"/>
    <property type="match status" value="1"/>
</dbReference>
<evidence type="ECO:0000313" key="10">
    <source>
        <dbReference type="Proteomes" id="UP000621436"/>
    </source>
</evidence>
<feature type="transmembrane region" description="Helical" evidence="7">
    <location>
        <begin position="246"/>
        <end position="272"/>
    </location>
</feature>
<keyword evidence="5 7" id="KW-1133">Transmembrane helix</keyword>
<comment type="caution">
    <text evidence="9">The sequence shown here is derived from an EMBL/GenBank/DDBJ whole genome shotgun (WGS) entry which is preliminary data.</text>
</comment>
<comment type="subcellular location">
    <subcellularLocation>
        <location evidence="1 7">Cell membrane</location>
        <topology evidence="1 7">Multi-pass membrane protein</topology>
    </subcellularLocation>
</comment>
<dbReference type="AlphaFoldDB" id="A0A931F9V2"/>
<keyword evidence="3" id="KW-1003">Cell membrane</keyword>
<keyword evidence="2 7" id="KW-0813">Transport</keyword>
<dbReference type="CDD" id="cd06261">
    <property type="entry name" value="TM_PBP2"/>
    <property type="match status" value="1"/>
</dbReference>
<dbReference type="InterPro" id="IPR045621">
    <property type="entry name" value="BPD_transp_1_N"/>
</dbReference>
<keyword evidence="10" id="KW-1185">Reference proteome</keyword>
<dbReference type="Pfam" id="PF19300">
    <property type="entry name" value="BPD_transp_1_N"/>
    <property type="match status" value="1"/>
</dbReference>
<accession>A0A931F9V2</accession>
<feature type="transmembrane region" description="Helical" evidence="7">
    <location>
        <begin position="188"/>
        <end position="209"/>
    </location>
</feature>
<keyword evidence="6 7" id="KW-0472">Membrane</keyword>
<comment type="similarity">
    <text evidence="7">Belongs to the binding-protein-dependent transport system permease family.</text>
</comment>
<sequence>MKYFLRKTGWLLFAILIALLINFILPRLMPGDPAQIIVSRLDGVEPANLEAIRTAFGVDTDRNVILQFGDYLVNVAQGDLGISISHYPTPVWVVLRKALPWTIGLIGLSTIISFLIGTFIGIFVGWYRRSKISDAIISLFLFIRSFPYFWLGLILVYFFAFERPWFPLGGSRAVTVSWAQRWEFIKSVAYHGILPAFTITISSLGYWLLTIRNNMINVLAEDYITVARAKGLSTSRIRNMYAARNAILPSISGFAMALGFIVGGSLITEIVFSYPGVGFMLYQAIQQQDYPLLQAIFLFITLGVLIANFLSDIAIMALDPRVRDGDAR</sequence>
<evidence type="ECO:0000256" key="2">
    <source>
        <dbReference type="ARBA" id="ARBA00022448"/>
    </source>
</evidence>
<gene>
    <name evidence="9" type="ORF">I0Q91_04280</name>
</gene>
<dbReference type="InterPro" id="IPR000515">
    <property type="entry name" value="MetI-like"/>
</dbReference>
<dbReference type="Gene3D" id="1.10.3720.10">
    <property type="entry name" value="MetI-like"/>
    <property type="match status" value="1"/>
</dbReference>
<evidence type="ECO:0000256" key="3">
    <source>
        <dbReference type="ARBA" id="ARBA00022475"/>
    </source>
</evidence>
<evidence type="ECO:0000256" key="5">
    <source>
        <dbReference type="ARBA" id="ARBA00022989"/>
    </source>
</evidence>
<proteinExistence type="inferred from homology"/>
<protein>
    <submittedName>
        <fullName evidence="9">ABC transporter permease</fullName>
    </submittedName>
</protein>
<dbReference type="Pfam" id="PF00528">
    <property type="entry name" value="BPD_transp_1"/>
    <property type="match status" value="1"/>
</dbReference>
<feature type="transmembrane region" description="Helical" evidence="7">
    <location>
        <begin position="139"/>
        <end position="160"/>
    </location>
</feature>
<dbReference type="EMBL" id="JADPIE010000002">
    <property type="protein sequence ID" value="MBF8436287.1"/>
    <property type="molecule type" value="Genomic_DNA"/>
</dbReference>
<evidence type="ECO:0000256" key="1">
    <source>
        <dbReference type="ARBA" id="ARBA00004651"/>
    </source>
</evidence>
<feature type="transmembrane region" description="Helical" evidence="7">
    <location>
        <begin position="101"/>
        <end position="127"/>
    </location>
</feature>
<dbReference type="Proteomes" id="UP000621436">
    <property type="component" value="Unassembled WGS sequence"/>
</dbReference>
<evidence type="ECO:0000256" key="7">
    <source>
        <dbReference type="RuleBase" id="RU363032"/>
    </source>
</evidence>
<dbReference type="GO" id="GO:0005886">
    <property type="term" value="C:plasma membrane"/>
    <property type="evidence" value="ECO:0007669"/>
    <property type="project" value="UniProtKB-SubCell"/>
</dbReference>